<evidence type="ECO:0000256" key="18">
    <source>
        <dbReference type="SAM" id="MobiDB-lite"/>
    </source>
</evidence>
<feature type="disulfide bond" evidence="16">
    <location>
        <begin position="517"/>
        <end position="572"/>
    </location>
</feature>
<feature type="transmembrane region" description="Helical" evidence="17">
    <location>
        <begin position="396"/>
        <end position="419"/>
    </location>
</feature>
<evidence type="ECO:0000256" key="15">
    <source>
        <dbReference type="PIRSR" id="PIRSR601508-2"/>
    </source>
</evidence>
<dbReference type="GO" id="GO:0015276">
    <property type="term" value="F:ligand-gated monoatomic ion channel activity"/>
    <property type="evidence" value="ECO:0007669"/>
    <property type="project" value="InterPro"/>
</dbReference>
<evidence type="ECO:0000256" key="11">
    <source>
        <dbReference type="ARBA" id="ARBA00023257"/>
    </source>
</evidence>
<evidence type="ECO:0000256" key="1">
    <source>
        <dbReference type="ARBA" id="ARBA00004651"/>
    </source>
</evidence>
<organism evidence="21 22">
    <name type="scientific">Eptatretus burgeri</name>
    <name type="common">Inshore hagfish</name>
    <dbReference type="NCBI Taxonomy" id="7764"/>
    <lineage>
        <taxon>Eukaryota</taxon>
        <taxon>Metazoa</taxon>
        <taxon>Chordata</taxon>
        <taxon>Craniata</taxon>
        <taxon>Vertebrata</taxon>
        <taxon>Cyclostomata</taxon>
        <taxon>Myxini</taxon>
        <taxon>Myxiniformes</taxon>
        <taxon>Myxinidae</taxon>
        <taxon>Eptatretinae</taxon>
        <taxon>Eptatretus</taxon>
    </lineage>
</organism>
<dbReference type="Gene3D" id="1.10.287.70">
    <property type="match status" value="1"/>
</dbReference>
<dbReference type="GO" id="GO:0045211">
    <property type="term" value="C:postsynaptic membrane"/>
    <property type="evidence" value="ECO:0007669"/>
    <property type="project" value="UniProtKB-SubCell"/>
</dbReference>
<feature type="site" description="Crucial to convey clamshell closure to channel opening" evidence="15">
    <location>
        <position position="426"/>
    </location>
</feature>
<dbReference type="PRINTS" id="PR00177">
    <property type="entry name" value="NMDARECEPTOR"/>
</dbReference>
<dbReference type="GeneTree" id="ENSGT00940000155910"/>
<dbReference type="Pfam" id="PF01094">
    <property type="entry name" value="ANF_receptor"/>
    <property type="match status" value="1"/>
</dbReference>
<keyword evidence="7 17" id="KW-0406">Ion transport</keyword>
<evidence type="ECO:0000259" key="20">
    <source>
        <dbReference type="SMART" id="SM00918"/>
    </source>
</evidence>
<keyword evidence="13 17" id="KW-0407">Ion channel</keyword>
<reference evidence="21" key="1">
    <citation type="submission" date="2025-08" db="UniProtKB">
        <authorList>
            <consortium name="Ensembl"/>
        </authorList>
    </citation>
    <scope>IDENTIFICATION</scope>
</reference>
<feature type="binding site" evidence="14">
    <location>
        <position position="503"/>
    </location>
    <ligand>
        <name>L-glutamate</name>
        <dbReference type="ChEBI" id="CHEBI:29985"/>
    </ligand>
</feature>
<feature type="binding site" evidence="14">
    <location>
        <position position="294"/>
    </location>
    <ligand>
        <name>L-glutamate</name>
        <dbReference type="ChEBI" id="CHEBI:29985"/>
    </ligand>
</feature>
<evidence type="ECO:0000256" key="7">
    <source>
        <dbReference type="ARBA" id="ARBA00023065"/>
    </source>
</evidence>
<feature type="domain" description="Ionotropic glutamate receptor C-terminal" evidence="19">
    <location>
        <begin position="206"/>
        <end position="568"/>
    </location>
</feature>
<protein>
    <recommendedName>
        <fullName evidence="17">Glutamate receptor</fullName>
    </recommendedName>
</protein>
<dbReference type="GO" id="GO:0038023">
    <property type="term" value="F:signaling receptor activity"/>
    <property type="evidence" value="ECO:0007669"/>
    <property type="project" value="InterPro"/>
</dbReference>
<feature type="binding site" evidence="14">
    <location>
        <position position="289"/>
    </location>
    <ligand>
        <name>L-glutamate</name>
        <dbReference type="ChEBI" id="CHEBI:29985"/>
    </ligand>
</feature>
<sequence>MSYFFHPLQATESNLAAMDSHWVFVNEEINDMEVQALASAASGRLTVIRQSFPIARNASQRCIRNNHHISESLCSLGSGNGRNLEVSSRYVYDSVLLLANAFHRKLEDRKWHSMASLNCLRKSSKPWNGGRSTLDTIRKGRVSGLTGIMDFGEDNVNHNVQFEILGTSYSELFGRDVRRLASWDPGRGLNGTLRDLRLENNMNGVTLRIVTVLEEPFVMLSENVLGKPKRFRGFSIDVLDSLAQSLGFAYEIYMAPDHRYGNLESDGSWNGMIGELLHKKADVGISGITITPERESVVDFTKRYMDYSVGVLLHRPSDSPGLFALLLPIDTATWACLILAIAVVGLLFYLLNRITPRQDAHNTPSFSASLWLIYGSFTQQGPEVINSSMSSRMVLAVWWLFALIVVSSYTANLTALLTINRMDPPVRSLHDLARQSELQYGTVLDSSIYEHIRLQGLNPLAQGGLFAELWKVIGRGNGTENCVRDPRDGARRVSAGGYAFLWDTAVLEYMTLNAQHCTFITFPSTVYSKGYGLALQHGSPYRELFSQRILELQENGELAAMQQRWWPRVGKCELRGETQEPVSSSRALGLKSFAGVFCLLAAGLLLACVVAVLEIWWSRRHHRHRASNQDDKEMDMQQFHHRLNSLSLDEDTAHKQIGPAAGATEMPSPLEPTVGMRSSMHPIALESVPDFSHPSHSRFHTHAHHHPPPLPPTPPPISSSRGFLSEHTLVPPPGRSLPSKLNINLPLGSGCSSGPGEHVGLGTFKHRAPNGGIFRQSPMNPAAPIPFQSLSATIPEDPEETTHGTSI</sequence>
<dbReference type="InterPro" id="IPR015683">
    <property type="entry name" value="Ionotropic_Glu_rcpt"/>
</dbReference>
<dbReference type="Ensembl" id="ENSEBUT00000011275.1">
    <property type="protein sequence ID" value="ENSEBUP00000010723.1"/>
    <property type="gene ID" value="ENSEBUG00000006895.1"/>
</dbReference>
<keyword evidence="5 17" id="KW-1133">Transmembrane helix</keyword>
<dbReference type="OMA" id="QIFPLAR"/>
<feature type="compositionally biased region" description="Basic residues" evidence="18">
    <location>
        <begin position="695"/>
        <end position="707"/>
    </location>
</feature>
<feature type="transmembrane region" description="Helical" evidence="17">
    <location>
        <begin position="332"/>
        <end position="351"/>
    </location>
</feature>
<dbReference type="InterPro" id="IPR001320">
    <property type="entry name" value="Iontro_rcpt_C"/>
</dbReference>
<dbReference type="InterPro" id="IPR028082">
    <property type="entry name" value="Peripla_BP_I"/>
</dbReference>
<keyword evidence="11 17" id="KW-0628">Postsynaptic cell membrane</keyword>
<dbReference type="FunFam" id="3.40.190.10:FF:000024">
    <property type="entry name" value="Glutamate receptor, ionotropic, delta 1"/>
    <property type="match status" value="1"/>
</dbReference>
<dbReference type="FunFam" id="1.10.287.70:FF:000143">
    <property type="entry name" value="Probable glutamate receptor"/>
    <property type="match status" value="1"/>
</dbReference>
<evidence type="ECO:0000256" key="5">
    <source>
        <dbReference type="ARBA" id="ARBA00022989"/>
    </source>
</evidence>
<evidence type="ECO:0000256" key="6">
    <source>
        <dbReference type="ARBA" id="ARBA00023018"/>
    </source>
</evidence>
<evidence type="ECO:0000256" key="2">
    <source>
        <dbReference type="ARBA" id="ARBA00022448"/>
    </source>
</evidence>
<dbReference type="InterPro" id="IPR001828">
    <property type="entry name" value="ANF_lig-bd_rcpt"/>
</dbReference>
<feature type="region of interest" description="Disordered" evidence="18">
    <location>
        <begin position="690"/>
        <end position="734"/>
    </location>
</feature>
<keyword evidence="2 17" id="KW-0813">Transport</keyword>
<dbReference type="InterPro" id="IPR019594">
    <property type="entry name" value="Glu/Gly-bd"/>
</dbReference>
<dbReference type="Proteomes" id="UP000694388">
    <property type="component" value="Unplaced"/>
</dbReference>
<dbReference type="InterPro" id="IPR001508">
    <property type="entry name" value="Iono_Glu_rcpt_met"/>
</dbReference>
<feature type="binding site" evidence="14">
    <location>
        <position position="447"/>
    </location>
    <ligand>
        <name>L-glutamate</name>
        <dbReference type="ChEBI" id="CHEBI:29985"/>
    </ligand>
</feature>
<reference evidence="21" key="2">
    <citation type="submission" date="2025-09" db="UniProtKB">
        <authorList>
            <consortium name="Ensembl"/>
        </authorList>
    </citation>
    <scope>IDENTIFICATION</scope>
</reference>
<feature type="domain" description="Ionotropic glutamate receptor L-glutamate and glycine-binding" evidence="20">
    <location>
        <begin position="216"/>
        <end position="278"/>
    </location>
</feature>
<keyword evidence="6 17" id="KW-0770">Synapse</keyword>
<evidence type="ECO:0000256" key="13">
    <source>
        <dbReference type="ARBA" id="ARBA00023303"/>
    </source>
</evidence>
<dbReference type="PANTHER" id="PTHR18966">
    <property type="entry name" value="IONOTROPIC GLUTAMATE RECEPTOR"/>
    <property type="match status" value="1"/>
</dbReference>
<dbReference type="Gene3D" id="3.40.190.10">
    <property type="entry name" value="Periplasmic binding protein-like II"/>
    <property type="match status" value="2"/>
</dbReference>
<evidence type="ECO:0000256" key="17">
    <source>
        <dbReference type="RuleBase" id="RU367118"/>
    </source>
</evidence>
<dbReference type="Gene3D" id="3.40.50.2300">
    <property type="match status" value="2"/>
</dbReference>
<evidence type="ECO:0000259" key="19">
    <source>
        <dbReference type="SMART" id="SM00079"/>
    </source>
</evidence>
<evidence type="ECO:0000256" key="16">
    <source>
        <dbReference type="PIRSR" id="PIRSR601508-3"/>
    </source>
</evidence>
<name>A0A8C4Q6I3_EPTBU</name>
<feature type="compositionally biased region" description="Pro residues" evidence="18">
    <location>
        <begin position="708"/>
        <end position="717"/>
    </location>
</feature>
<keyword evidence="4 17" id="KW-0812">Transmembrane</keyword>
<feature type="site" description="Interaction with the cone snail toxin Con-ikot-ikot" evidence="15">
    <location>
        <position position="453"/>
    </location>
</feature>
<dbReference type="AlphaFoldDB" id="A0A8C4Q6I3"/>
<dbReference type="Pfam" id="PF10613">
    <property type="entry name" value="Lig_chan-Glu_bd"/>
    <property type="match status" value="1"/>
</dbReference>
<dbReference type="SMART" id="SM00079">
    <property type="entry name" value="PBPe"/>
    <property type="match status" value="1"/>
</dbReference>
<keyword evidence="10" id="KW-0325">Glycoprotein</keyword>
<dbReference type="Pfam" id="PF00060">
    <property type="entry name" value="Lig_chan"/>
    <property type="match status" value="1"/>
</dbReference>
<keyword evidence="12 17" id="KW-1071">Ligand-gated ion channel</keyword>
<dbReference type="SMART" id="SM00918">
    <property type="entry name" value="Lig_chan-Glu_bd"/>
    <property type="match status" value="1"/>
</dbReference>
<evidence type="ECO:0000256" key="4">
    <source>
        <dbReference type="ARBA" id="ARBA00022692"/>
    </source>
</evidence>
<comment type="function">
    <text evidence="17">Receptor for glutamate that functions as a ligand-gated ion channel in the central nervous system and plays an important role in excitatory synaptic transmission. L-glutamate acts as an excitatory neurotransmitter at many synapses in the central nervous system.</text>
</comment>
<comment type="similarity">
    <text evidence="17">Belongs to the glutamate-gated ion channel (TC 1.A.10.1) family.</text>
</comment>
<keyword evidence="9 17" id="KW-0675">Receptor</keyword>
<feature type="transmembrane region" description="Helical" evidence="17">
    <location>
        <begin position="593"/>
        <end position="617"/>
    </location>
</feature>
<evidence type="ECO:0000256" key="10">
    <source>
        <dbReference type="ARBA" id="ARBA00023180"/>
    </source>
</evidence>
<dbReference type="SUPFAM" id="SSF53822">
    <property type="entry name" value="Periplasmic binding protein-like I"/>
    <property type="match status" value="1"/>
</dbReference>
<proteinExistence type="inferred from homology"/>
<evidence type="ECO:0000256" key="3">
    <source>
        <dbReference type="ARBA" id="ARBA00022475"/>
    </source>
</evidence>
<dbReference type="SUPFAM" id="SSF53850">
    <property type="entry name" value="Periplasmic binding protein-like II"/>
    <property type="match status" value="1"/>
</dbReference>
<keyword evidence="22" id="KW-1185">Reference proteome</keyword>
<comment type="subcellular location">
    <subcellularLocation>
        <location evidence="1">Cell membrane</location>
        <topology evidence="1">Multi-pass membrane protein</topology>
    </subcellularLocation>
    <subcellularLocation>
        <location evidence="17">Postsynaptic cell membrane</location>
        <topology evidence="17">Multi-pass membrane protein</topology>
    </subcellularLocation>
</comment>
<keyword evidence="8 17" id="KW-0472">Membrane</keyword>
<evidence type="ECO:0000313" key="22">
    <source>
        <dbReference type="Proteomes" id="UP000694388"/>
    </source>
</evidence>
<evidence type="ECO:0000256" key="14">
    <source>
        <dbReference type="PIRSR" id="PIRSR601508-1"/>
    </source>
</evidence>
<evidence type="ECO:0000256" key="12">
    <source>
        <dbReference type="ARBA" id="ARBA00023286"/>
    </source>
</evidence>
<accession>A0A8C4Q6I3</accession>
<evidence type="ECO:0000313" key="21">
    <source>
        <dbReference type="Ensembl" id="ENSEBUP00000010723.1"/>
    </source>
</evidence>
<evidence type="ECO:0000256" key="9">
    <source>
        <dbReference type="ARBA" id="ARBA00023170"/>
    </source>
</evidence>
<keyword evidence="3 17" id="KW-1003">Cell membrane</keyword>
<evidence type="ECO:0000256" key="8">
    <source>
        <dbReference type="ARBA" id="ARBA00023136"/>
    </source>
</evidence>
<keyword evidence="16" id="KW-1015">Disulfide bond</keyword>